<dbReference type="PANTHER" id="PTHR47570">
    <property type="entry name" value="ZINC ION BINDING PROTEIN"/>
    <property type="match status" value="1"/>
</dbReference>
<keyword evidence="4" id="KW-1185">Reference proteome</keyword>
<sequence length="344" mass="38660">MLLRLELVETVEVLIHVAIVHCAIYVFWAQLGLAHVPDLLCMCGTGGAAQPFTQSMDDPNLRGYTHGAMMLAEEWPSDIEGWKLQDEELVPHIFFTAQFPPPPRPRPGQVRDWKSWYEWRGLSLESPAAVLMDHVLTTYYLLTETLKVVDLQHSSNERQVVDVHYLGMETELNYLPLFSELALLLANTHLNLTVFSPATHSLLAYAEQRYPRPIAAREGPVWEYTAPRATGGGSIAISLYHTPPLPPIPQLRPFTGVWQRSVVMLAPKDHDALVALNAGILSYSTWHEVVLCATINLGGEFFQSGFEELPNLTASLVYLEVCLRETISFPMFVTFLSTTPFFIL</sequence>
<organism evidence="3 4">
    <name type="scientific">Mycena alexandri</name>
    <dbReference type="NCBI Taxonomy" id="1745969"/>
    <lineage>
        <taxon>Eukaryota</taxon>
        <taxon>Fungi</taxon>
        <taxon>Dikarya</taxon>
        <taxon>Basidiomycota</taxon>
        <taxon>Agaricomycotina</taxon>
        <taxon>Agaricomycetes</taxon>
        <taxon>Agaricomycetidae</taxon>
        <taxon>Agaricales</taxon>
        <taxon>Marasmiineae</taxon>
        <taxon>Mycenaceae</taxon>
        <taxon>Mycena</taxon>
    </lineage>
</organism>
<proteinExistence type="predicted"/>
<protein>
    <recommendedName>
        <fullName evidence="2">Mitochondrial splicing suppressor 51-like C-terminal domain-containing protein</fullName>
    </recommendedName>
</protein>
<dbReference type="InterPro" id="IPR046824">
    <property type="entry name" value="Mss51-like_C"/>
</dbReference>
<dbReference type="Pfam" id="PF20179">
    <property type="entry name" value="MSS51_C"/>
    <property type="match status" value="1"/>
</dbReference>
<feature type="transmembrane region" description="Helical" evidence="1">
    <location>
        <begin position="7"/>
        <end position="28"/>
    </location>
</feature>
<evidence type="ECO:0000259" key="2">
    <source>
        <dbReference type="Pfam" id="PF20179"/>
    </source>
</evidence>
<dbReference type="PANTHER" id="PTHR47570:SF1">
    <property type="entry name" value="ZINC ION BINDING PROTEIN"/>
    <property type="match status" value="1"/>
</dbReference>
<dbReference type="EMBL" id="JARJCM010000196">
    <property type="protein sequence ID" value="KAJ7023021.1"/>
    <property type="molecule type" value="Genomic_DNA"/>
</dbReference>
<keyword evidence="1" id="KW-0812">Transmembrane</keyword>
<dbReference type="AlphaFoldDB" id="A0AAD6SAA9"/>
<reference evidence="3" key="1">
    <citation type="submission" date="2023-03" db="EMBL/GenBank/DDBJ databases">
        <title>Massive genome expansion in bonnet fungi (Mycena s.s.) driven by repeated elements and novel gene families across ecological guilds.</title>
        <authorList>
            <consortium name="Lawrence Berkeley National Laboratory"/>
            <person name="Harder C.B."/>
            <person name="Miyauchi S."/>
            <person name="Viragh M."/>
            <person name="Kuo A."/>
            <person name="Thoen E."/>
            <person name="Andreopoulos B."/>
            <person name="Lu D."/>
            <person name="Skrede I."/>
            <person name="Drula E."/>
            <person name="Henrissat B."/>
            <person name="Morin E."/>
            <person name="Kohler A."/>
            <person name="Barry K."/>
            <person name="LaButti K."/>
            <person name="Morin E."/>
            <person name="Salamov A."/>
            <person name="Lipzen A."/>
            <person name="Mereny Z."/>
            <person name="Hegedus B."/>
            <person name="Baldrian P."/>
            <person name="Stursova M."/>
            <person name="Weitz H."/>
            <person name="Taylor A."/>
            <person name="Grigoriev I.V."/>
            <person name="Nagy L.G."/>
            <person name="Martin F."/>
            <person name="Kauserud H."/>
        </authorList>
    </citation>
    <scope>NUCLEOTIDE SEQUENCE</scope>
    <source>
        <strain evidence="3">CBHHK200</strain>
    </source>
</reference>
<dbReference type="Proteomes" id="UP001218188">
    <property type="component" value="Unassembled WGS sequence"/>
</dbReference>
<gene>
    <name evidence="3" type="ORF">C8F04DRAFT_1306493</name>
</gene>
<accession>A0AAD6SAA9</accession>
<feature type="domain" description="Mitochondrial splicing suppressor 51-like C-terminal" evidence="2">
    <location>
        <begin position="136"/>
        <end position="292"/>
    </location>
</feature>
<comment type="caution">
    <text evidence="3">The sequence shown here is derived from an EMBL/GenBank/DDBJ whole genome shotgun (WGS) entry which is preliminary data.</text>
</comment>
<evidence type="ECO:0000313" key="3">
    <source>
        <dbReference type="EMBL" id="KAJ7023021.1"/>
    </source>
</evidence>
<evidence type="ECO:0000256" key="1">
    <source>
        <dbReference type="SAM" id="Phobius"/>
    </source>
</evidence>
<name>A0AAD6SAA9_9AGAR</name>
<keyword evidence="1" id="KW-1133">Transmembrane helix</keyword>
<keyword evidence="1" id="KW-0472">Membrane</keyword>
<evidence type="ECO:0000313" key="4">
    <source>
        <dbReference type="Proteomes" id="UP001218188"/>
    </source>
</evidence>